<accession>A0ABP3G047</accession>
<evidence type="ECO:0000313" key="2">
    <source>
        <dbReference type="EMBL" id="GAA0331465.1"/>
    </source>
</evidence>
<protein>
    <submittedName>
        <fullName evidence="2">Uncharacterized protein</fullName>
    </submittedName>
</protein>
<name>A0ABP3G047_9ACTN</name>
<comment type="caution">
    <text evidence="2">The sequence shown here is derived from an EMBL/GenBank/DDBJ whole genome shotgun (WGS) entry which is preliminary data.</text>
</comment>
<reference evidence="3" key="1">
    <citation type="journal article" date="2019" name="Int. J. Syst. Evol. Microbiol.">
        <title>The Global Catalogue of Microorganisms (GCM) 10K type strain sequencing project: providing services to taxonomists for standard genome sequencing and annotation.</title>
        <authorList>
            <consortium name="The Broad Institute Genomics Platform"/>
            <consortium name="The Broad Institute Genome Sequencing Center for Infectious Disease"/>
            <person name="Wu L."/>
            <person name="Ma J."/>
        </authorList>
    </citation>
    <scope>NUCLEOTIDE SEQUENCE [LARGE SCALE GENOMIC DNA]</scope>
    <source>
        <strain evidence="3">JCM 4565</strain>
    </source>
</reference>
<feature type="region of interest" description="Disordered" evidence="1">
    <location>
        <begin position="1"/>
        <end position="35"/>
    </location>
</feature>
<keyword evidence="3" id="KW-1185">Reference proteome</keyword>
<evidence type="ECO:0000313" key="3">
    <source>
        <dbReference type="Proteomes" id="UP001500063"/>
    </source>
</evidence>
<dbReference type="Proteomes" id="UP001500063">
    <property type="component" value="Unassembled WGS sequence"/>
</dbReference>
<evidence type="ECO:0000256" key="1">
    <source>
        <dbReference type="SAM" id="MobiDB-lite"/>
    </source>
</evidence>
<sequence length="92" mass="9790">MPVPDRRIRKGRPRAATSARCRSIAGRDEASTSVGGSRVTCVGMPCACGSPKPSRRFWRKLPYGSGTAIETPSVTVPIAFSLLCACVSPWPV</sequence>
<proteinExistence type="predicted"/>
<organism evidence="2 3">
    <name type="scientific">Streptomyces blastmyceticus</name>
    <dbReference type="NCBI Taxonomy" id="68180"/>
    <lineage>
        <taxon>Bacteria</taxon>
        <taxon>Bacillati</taxon>
        <taxon>Actinomycetota</taxon>
        <taxon>Actinomycetes</taxon>
        <taxon>Kitasatosporales</taxon>
        <taxon>Streptomycetaceae</taxon>
        <taxon>Streptomyces</taxon>
    </lineage>
</organism>
<dbReference type="EMBL" id="BAAABW010000002">
    <property type="protein sequence ID" value="GAA0331465.1"/>
    <property type="molecule type" value="Genomic_DNA"/>
</dbReference>
<gene>
    <name evidence="2" type="ORF">GCM10010319_04290</name>
</gene>